<feature type="transmembrane region" description="Helical" evidence="6">
    <location>
        <begin position="327"/>
        <end position="348"/>
    </location>
</feature>
<gene>
    <name evidence="8" type="ORF">LTR25_003367</name>
</gene>
<dbReference type="Proteomes" id="UP001345827">
    <property type="component" value="Unassembled WGS sequence"/>
</dbReference>
<dbReference type="FunFam" id="1.20.1250.20:FF:000308">
    <property type="entry name" value="MFS efflux transporter"/>
    <property type="match status" value="1"/>
</dbReference>
<comment type="caution">
    <text evidence="8">The sequence shown here is derived from an EMBL/GenBank/DDBJ whole genome shotgun (WGS) entry which is preliminary data.</text>
</comment>
<feature type="transmembrane region" description="Helical" evidence="6">
    <location>
        <begin position="391"/>
        <end position="410"/>
    </location>
</feature>
<feature type="transmembrane region" description="Helical" evidence="6">
    <location>
        <begin position="368"/>
        <end position="384"/>
    </location>
</feature>
<evidence type="ECO:0000256" key="2">
    <source>
        <dbReference type="ARBA" id="ARBA00022692"/>
    </source>
</evidence>
<comment type="subcellular location">
    <subcellularLocation>
        <location evidence="1">Membrane</location>
        <topology evidence="1">Multi-pass membrane protein</topology>
    </subcellularLocation>
</comment>
<dbReference type="PANTHER" id="PTHR23514">
    <property type="entry name" value="BYPASS OF STOP CODON PROTEIN 6"/>
    <property type="match status" value="1"/>
</dbReference>
<reference evidence="8 9" key="1">
    <citation type="submission" date="2023-06" db="EMBL/GenBank/DDBJ databases">
        <title>Black Yeasts Isolated from many extreme environments.</title>
        <authorList>
            <person name="Coleine C."/>
            <person name="Stajich J.E."/>
            <person name="Selbmann L."/>
        </authorList>
    </citation>
    <scope>NUCLEOTIDE SEQUENCE [LARGE SCALE GENOMIC DNA]</scope>
    <source>
        <strain evidence="8 9">CCFEE 5887</strain>
    </source>
</reference>
<dbReference type="EMBL" id="JAXLQG010000005">
    <property type="protein sequence ID" value="KAK5539662.1"/>
    <property type="molecule type" value="Genomic_DNA"/>
</dbReference>
<evidence type="ECO:0000256" key="5">
    <source>
        <dbReference type="SAM" id="MobiDB-lite"/>
    </source>
</evidence>
<proteinExistence type="predicted"/>
<feature type="transmembrane region" description="Helical" evidence="6">
    <location>
        <begin position="229"/>
        <end position="250"/>
    </location>
</feature>
<dbReference type="InterPro" id="IPR036259">
    <property type="entry name" value="MFS_trans_sf"/>
</dbReference>
<sequence length="507" mass="54467">MSAPAAVPFGVFITHESDASPAAVRGPAPVVHRDFITSSSPTEHDLNQLQWGHRLNGPEKEPRRSMSPVGQSIPPTPGELEQSQPPTPRRAHAVDALVQSFSNPPRNRWRIASAAVFFLLMGMNDAATGALIPYLEEEYDIGYAVVSLIFVTNAVGWIVMAPLSQVIEARFGRSRSLVIACSSMTIGYTALVCAPPFPVVVLSFFLLGLGMALYLGMTNAFIVNLLNGTVLLGLCHGIYGLGGIISPLIATAMVSRGVRWSYYYFITLAISLFTTFFLGWAYKGFENDAAQQLLTDLELTASRQASAPGEPTKTQLFRRALKTRTTLLGAAFIFFYQGAEVAISGWVISYLIHYRKGDPSRVGNVTSGFWGGITVGRFVLTHFAHKMGEKLAVVLLVLGAAVFQLLVWLVPNIIGNAVAESIVGLFLGPVYPCATGVFSKLLPRSIQIVSLSVTSSMGSSGGAVVPLITGLMAQSLSTVVLHPIVLISFAAMIATWLSLPRIGKHAE</sequence>
<evidence type="ECO:0000259" key="7">
    <source>
        <dbReference type="PROSITE" id="PS50850"/>
    </source>
</evidence>
<dbReference type="InterPro" id="IPR051788">
    <property type="entry name" value="MFS_Transporter"/>
</dbReference>
<feature type="domain" description="Major facilitator superfamily (MFS) profile" evidence="7">
    <location>
        <begin position="110"/>
        <end position="503"/>
    </location>
</feature>
<evidence type="ECO:0000256" key="3">
    <source>
        <dbReference type="ARBA" id="ARBA00022989"/>
    </source>
</evidence>
<feature type="transmembrane region" description="Helical" evidence="6">
    <location>
        <begin position="479"/>
        <end position="499"/>
    </location>
</feature>
<accession>A0AAV9QDP8</accession>
<name>A0AAV9QDP8_9PEZI</name>
<keyword evidence="3 6" id="KW-1133">Transmembrane helix</keyword>
<dbReference type="Gene3D" id="1.20.1250.20">
    <property type="entry name" value="MFS general substrate transporter like domains"/>
    <property type="match status" value="2"/>
</dbReference>
<organism evidence="8 9">
    <name type="scientific">Vermiconidia calcicola</name>
    <dbReference type="NCBI Taxonomy" id="1690605"/>
    <lineage>
        <taxon>Eukaryota</taxon>
        <taxon>Fungi</taxon>
        <taxon>Dikarya</taxon>
        <taxon>Ascomycota</taxon>
        <taxon>Pezizomycotina</taxon>
        <taxon>Dothideomycetes</taxon>
        <taxon>Dothideomycetidae</taxon>
        <taxon>Mycosphaerellales</taxon>
        <taxon>Extremaceae</taxon>
        <taxon>Vermiconidia</taxon>
    </lineage>
</organism>
<dbReference type="GO" id="GO:0022857">
    <property type="term" value="F:transmembrane transporter activity"/>
    <property type="evidence" value="ECO:0007669"/>
    <property type="project" value="InterPro"/>
</dbReference>
<dbReference type="AlphaFoldDB" id="A0AAV9QDP8"/>
<dbReference type="GO" id="GO:0016020">
    <property type="term" value="C:membrane"/>
    <property type="evidence" value="ECO:0007669"/>
    <property type="project" value="UniProtKB-SubCell"/>
</dbReference>
<dbReference type="PROSITE" id="PS50850">
    <property type="entry name" value="MFS"/>
    <property type="match status" value="1"/>
</dbReference>
<dbReference type="PANTHER" id="PTHR23514:SF6">
    <property type="entry name" value="MAJOR FACILITATOR SUPERFAMILY (MFS) PROFILE DOMAIN-CONTAINING PROTEIN"/>
    <property type="match status" value="1"/>
</dbReference>
<dbReference type="FunFam" id="1.20.1250.20:FF:000286">
    <property type="entry name" value="MFS efflux transporter"/>
    <property type="match status" value="1"/>
</dbReference>
<evidence type="ECO:0000313" key="9">
    <source>
        <dbReference type="Proteomes" id="UP001345827"/>
    </source>
</evidence>
<dbReference type="SUPFAM" id="SSF103473">
    <property type="entry name" value="MFS general substrate transporter"/>
    <property type="match status" value="1"/>
</dbReference>
<keyword evidence="9" id="KW-1185">Reference proteome</keyword>
<dbReference type="InterPro" id="IPR011701">
    <property type="entry name" value="MFS"/>
</dbReference>
<evidence type="ECO:0000256" key="1">
    <source>
        <dbReference type="ARBA" id="ARBA00004141"/>
    </source>
</evidence>
<feature type="region of interest" description="Disordered" evidence="5">
    <location>
        <begin position="34"/>
        <end position="91"/>
    </location>
</feature>
<feature type="transmembrane region" description="Helical" evidence="6">
    <location>
        <begin position="197"/>
        <end position="217"/>
    </location>
</feature>
<feature type="transmembrane region" description="Helical" evidence="6">
    <location>
        <begin position="111"/>
        <end position="135"/>
    </location>
</feature>
<feature type="transmembrane region" description="Helical" evidence="6">
    <location>
        <begin position="141"/>
        <end position="163"/>
    </location>
</feature>
<evidence type="ECO:0000313" key="8">
    <source>
        <dbReference type="EMBL" id="KAK5539662.1"/>
    </source>
</evidence>
<keyword evidence="2 6" id="KW-0812">Transmembrane</keyword>
<feature type="transmembrane region" description="Helical" evidence="6">
    <location>
        <begin position="262"/>
        <end position="282"/>
    </location>
</feature>
<dbReference type="Pfam" id="PF07690">
    <property type="entry name" value="MFS_1"/>
    <property type="match status" value="1"/>
</dbReference>
<protein>
    <recommendedName>
        <fullName evidence="7">Major facilitator superfamily (MFS) profile domain-containing protein</fullName>
    </recommendedName>
</protein>
<feature type="transmembrane region" description="Helical" evidence="6">
    <location>
        <begin position="175"/>
        <end position="191"/>
    </location>
</feature>
<evidence type="ECO:0000256" key="6">
    <source>
        <dbReference type="SAM" id="Phobius"/>
    </source>
</evidence>
<evidence type="ECO:0000256" key="4">
    <source>
        <dbReference type="ARBA" id="ARBA00023136"/>
    </source>
</evidence>
<dbReference type="InterPro" id="IPR020846">
    <property type="entry name" value="MFS_dom"/>
</dbReference>
<keyword evidence="4 6" id="KW-0472">Membrane</keyword>
<feature type="transmembrane region" description="Helical" evidence="6">
    <location>
        <begin position="422"/>
        <end position="442"/>
    </location>
</feature>
<feature type="transmembrane region" description="Helical" evidence="6">
    <location>
        <begin position="449"/>
        <end position="473"/>
    </location>
</feature>